<name>R9PLL2_PSEHS</name>
<keyword evidence="1" id="KW-0732">Signal</keyword>
<sequence>MPSWSLRAMLPSFFVMVFAHKLFGVSVCGLQLHRTFVLLFRTDLFSRRAVTHSVAMSKQRSFPIQVPARKNIGNVSNSVSEDLRKTR</sequence>
<protein>
    <recommendedName>
        <fullName evidence="4">Secreted protein</fullName>
    </recommendedName>
</protein>
<dbReference type="RefSeq" id="XP_012192577.1">
    <property type="nucleotide sequence ID" value="XM_012337187.1"/>
</dbReference>
<gene>
    <name evidence="2" type="ORF">PHSY_006587</name>
</gene>
<accession>R9PLL2</accession>
<dbReference type="Proteomes" id="UP000014071">
    <property type="component" value="Unassembled WGS sequence"/>
</dbReference>
<evidence type="ECO:0000256" key="1">
    <source>
        <dbReference type="SAM" id="SignalP"/>
    </source>
</evidence>
<evidence type="ECO:0000313" key="2">
    <source>
        <dbReference type="EMBL" id="GAC98990.1"/>
    </source>
</evidence>
<feature type="signal peptide" evidence="1">
    <location>
        <begin position="1"/>
        <end position="19"/>
    </location>
</feature>
<proteinExistence type="predicted"/>
<evidence type="ECO:0008006" key="4">
    <source>
        <dbReference type="Google" id="ProtNLM"/>
    </source>
</evidence>
<dbReference type="AlphaFoldDB" id="R9PLL2"/>
<evidence type="ECO:0000313" key="3">
    <source>
        <dbReference type="Proteomes" id="UP000014071"/>
    </source>
</evidence>
<dbReference type="HOGENOM" id="CLU_2484297_0_0_1"/>
<feature type="chain" id="PRO_5004478796" description="Secreted protein" evidence="1">
    <location>
        <begin position="20"/>
        <end position="87"/>
    </location>
</feature>
<organism evidence="2 3">
    <name type="scientific">Pseudozyma hubeiensis (strain SY62)</name>
    <name type="common">Yeast</name>
    <dbReference type="NCBI Taxonomy" id="1305764"/>
    <lineage>
        <taxon>Eukaryota</taxon>
        <taxon>Fungi</taxon>
        <taxon>Dikarya</taxon>
        <taxon>Basidiomycota</taxon>
        <taxon>Ustilaginomycotina</taxon>
        <taxon>Ustilaginomycetes</taxon>
        <taxon>Ustilaginales</taxon>
        <taxon>Ustilaginaceae</taxon>
        <taxon>Pseudozyma</taxon>
    </lineage>
</organism>
<dbReference type="EMBL" id="DF238822">
    <property type="protein sequence ID" value="GAC98990.1"/>
    <property type="molecule type" value="Genomic_DNA"/>
</dbReference>
<reference evidence="3" key="1">
    <citation type="journal article" date="2013" name="Genome Announc.">
        <title>Draft genome sequence of the basidiomycetous yeast-like fungus Pseudozyma hubeiensis SY62, which produces an abundant amount of the biosurfactant mannosylerythritol lipids.</title>
        <authorList>
            <person name="Konishi M."/>
            <person name="Hatada Y."/>
            <person name="Horiuchi J."/>
        </authorList>
    </citation>
    <scope>NUCLEOTIDE SEQUENCE [LARGE SCALE GENOMIC DNA]</scope>
    <source>
        <strain evidence="3">SY62</strain>
    </source>
</reference>
<keyword evidence="3" id="KW-1185">Reference proteome</keyword>
<dbReference type="GeneID" id="24111856"/>